<name>A0ABY2RVD8_9PSEU</name>
<evidence type="ECO:0000256" key="1">
    <source>
        <dbReference type="SAM" id="MobiDB-lite"/>
    </source>
</evidence>
<keyword evidence="3" id="KW-1185">Reference proteome</keyword>
<evidence type="ECO:0000313" key="3">
    <source>
        <dbReference type="Proteomes" id="UP000309992"/>
    </source>
</evidence>
<accession>A0ABY2RVD8</accession>
<sequence length="294" mass="31789">MTTARTTATTPANSADRARSVRVGLFLGRGDTSTPLGLLSTYPDTPPPDPATVATLPIGRQLLTATTERDYRAALVAFAAAWRAGGFGDTHCDHTDPPPDPGTCPPADGDNTDHWAGTAYTFDYGQVLYYRPHPDRRRGGQWHTLTLTLTDSGASAVELTPASRRYGASYRDTAGLDLANLAAWIMGTLTSSATVGIRYAAAVNPARAEIKLYLYGLDDTPGDGDDRATRVRATLDHVTTVTTHHNWTNPHDDRDHRFRLLPHIVSEYDGPDLRAHGRGPGTVTVVTDPTPFWT</sequence>
<proteinExistence type="predicted"/>
<dbReference type="RefSeq" id="WP_137097276.1">
    <property type="nucleotide sequence ID" value="NZ_SWMS01000038.1"/>
</dbReference>
<evidence type="ECO:0000313" key="2">
    <source>
        <dbReference type="EMBL" id="TKG60363.1"/>
    </source>
</evidence>
<protein>
    <submittedName>
        <fullName evidence="2">Uncharacterized protein</fullName>
    </submittedName>
</protein>
<organism evidence="2 3">
    <name type="scientific">Prauserella endophytica</name>
    <dbReference type="NCBI Taxonomy" id="1592324"/>
    <lineage>
        <taxon>Bacteria</taxon>
        <taxon>Bacillati</taxon>
        <taxon>Actinomycetota</taxon>
        <taxon>Actinomycetes</taxon>
        <taxon>Pseudonocardiales</taxon>
        <taxon>Pseudonocardiaceae</taxon>
        <taxon>Prauserella</taxon>
        <taxon>Prauserella coralliicola group</taxon>
    </lineage>
</organism>
<feature type="region of interest" description="Disordered" evidence="1">
    <location>
        <begin position="91"/>
        <end position="110"/>
    </location>
</feature>
<reference evidence="2 3" key="1">
    <citation type="journal article" date="2015" name="Antonie Van Leeuwenhoek">
        <title>Prauserella endophytica sp. nov., an endophytic actinobacterium isolated from Tamarix taklamakanensis.</title>
        <authorList>
            <person name="Liu J.M."/>
            <person name="Habden X."/>
            <person name="Guo L."/>
            <person name="Tuo L."/>
            <person name="Jiang Z.K."/>
            <person name="Liu S.W."/>
            <person name="Liu X.F."/>
            <person name="Chen L."/>
            <person name="Li R.F."/>
            <person name="Zhang Y.Q."/>
            <person name="Sun C.H."/>
        </authorList>
    </citation>
    <scope>NUCLEOTIDE SEQUENCE [LARGE SCALE GENOMIC DNA]</scope>
    <source>
        <strain evidence="2 3">CGMCC 4.7182</strain>
    </source>
</reference>
<dbReference type="Proteomes" id="UP000309992">
    <property type="component" value="Unassembled WGS sequence"/>
</dbReference>
<dbReference type="EMBL" id="SWMS01000038">
    <property type="protein sequence ID" value="TKG60363.1"/>
    <property type="molecule type" value="Genomic_DNA"/>
</dbReference>
<comment type="caution">
    <text evidence="2">The sequence shown here is derived from an EMBL/GenBank/DDBJ whole genome shotgun (WGS) entry which is preliminary data.</text>
</comment>
<gene>
    <name evidence="2" type="ORF">FCN18_35580</name>
</gene>